<dbReference type="Proteomes" id="UP000026961">
    <property type="component" value="Chromosome 11"/>
</dbReference>
<reference evidence="11" key="2">
    <citation type="submission" date="2018-05" db="EMBL/GenBank/DDBJ databases">
        <title>OgluRS3 (Oryza glumaepatula Reference Sequence Version 3).</title>
        <authorList>
            <person name="Zhang J."/>
            <person name="Kudrna D."/>
            <person name="Lee S."/>
            <person name="Talag J."/>
            <person name="Welchert J."/>
            <person name="Wing R.A."/>
        </authorList>
    </citation>
    <scope>NUCLEOTIDE SEQUENCE [LARGE SCALE GENOMIC DNA]</scope>
</reference>
<feature type="signal peptide" evidence="9">
    <location>
        <begin position="1"/>
        <end position="33"/>
    </location>
</feature>
<dbReference type="EnsemblPlants" id="OGLUM11G16130.1">
    <property type="protein sequence ID" value="OGLUM11G16130.1"/>
    <property type="gene ID" value="OGLUM11G16130"/>
</dbReference>
<evidence type="ECO:0000256" key="1">
    <source>
        <dbReference type="ARBA" id="ARBA00004651"/>
    </source>
</evidence>
<dbReference type="Gramene" id="OGLUM11G16130.1">
    <property type="protein sequence ID" value="OGLUM11G16130.1"/>
    <property type="gene ID" value="OGLUM11G16130"/>
</dbReference>
<feature type="transmembrane region" description="Helical" evidence="8">
    <location>
        <begin position="56"/>
        <end position="83"/>
    </location>
</feature>
<comment type="subunit">
    <text evidence="3 8">Homodimer and heterodimers.</text>
</comment>
<feature type="chain" id="PRO_5002354654" description="CASP-like protein" evidence="9">
    <location>
        <begin position="34"/>
        <end position="171"/>
    </location>
</feature>
<evidence type="ECO:0000313" key="12">
    <source>
        <dbReference type="Proteomes" id="UP000026961"/>
    </source>
</evidence>
<evidence type="ECO:0000256" key="3">
    <source>
        <dbReference type="ARBA" id="ARBA00011489"/>
    </source>
</evidence>
<evidence type="ECO:0000256" key="2">
    <source>
        <dbReference type="ARBA" id="ARBA00007651"/>
    </source>
</evidence>
<organism evidence="11">
    <name type="scientific">Oryza glumipatula</name>
    <dbReference type="NCBI Taxonomy" id="40148"/>
    <lineage>
        <taxon>Eukaryota</taxon>
        <taxon>Viridiplantae</taxon>
        <taxon>Streptophyta</taxon>
        <taxon>Embryophyta</taxon>
        <taxon>Tracheophyta</taxon>
        <taxon>Spermatophyta</taxon>
        <taxon>Magnoliopsida</taxon>
        <taxon>Liliopsida</taxon>
        <taxon>Poales</taxon>
        <taxon>Poaceae</taxon>
        <taxon>BOP clade</taxon>
        <taxon>Oryzoideae</taxon>
        <taxon>Oryzeae</taxon>
        <taxon>Oryzinae</taxon>
        <taxon>Oryza</taxon>
    </lineage>
</organism>
<accession>A0A0E0BK42</accession>
<evidence type="ECO:0000313" key="11">
    <source>
        <dbReference type="EnsemblPlants" id="OGLUM11G16130.1"/>
    </source>
</evidence>
<feature type="domain" description="Casparian strip membrane protein" evidence="10">
    <location>
        <begin position="8"/>
        <end position="156"/>
    </location>
</feature>
<protein>
    <recommendedName>
        <fullName evidence="8">CASP-like protein</fullName>
    </recommendedName>
</protein>
<keyword evidence="5 8" id="KW-0812">Transmembrane</keyword>
<sequence>MASSSRTALPSAVLALRLLTLALLAASLAVIAADKLTLDFGGGLPPKKITFKDVYAYRYVLAIAVIGCAYTLLQIPFVAISIAKRKRMIGGSENVALFLIFADVIFALLVATGAGAGFGLTYDAKSAFGGSKLPGEVVRFFNMAYAAAGLMLLAAAAMALIIMLSIYSLVR</sequence>
<comment type="subcellular location">
    <subcellularLocation>
        <location evidence="1 8">Cell membrane</location>
        <topology evidence="1 8">Multi-pass membrane protein</topology>
    </subcellularLocation>
</comment>
<dbReference type="GO" id="GO:0005886">
    <property type="term" value="C:plasma membrane"/>
    <property type="evidence" value="ECO:0007669"/>
    <property type="project" value="UniProtKB-SubCell"/>
</dbReference>
<comment type="similarity">
    <text evidence="2 8">Belongs to the Casparian strip membrane proteins (CASP) family.</text>
</comment>
<dbReference type="Pfam" id="PF04535">
    <property type="entry name" value="CASP_dom"/>
    <property type="match status" value="1"/>
</dbReference>
<name>A0A0E0BK42_9ORYZ</name>
<keyword evidence="4 8" id="KW-1003">Cell membrane</keyword>
<evidence type="ECO:0000256" key="5">
    <source>
        <dbReference type="ARBA" id="ARBA00022692"/>
    </source>
</evidence>
<evidence type="ECO:0000256" key="6">
    <source>
        <dbReference type="ARBA" id="ARBA00022989"/>
    </source>
</evidence>
<feature type="transmembrane region" description="Helical" evidence="8">
    <location>
        <begin position="140"/>
        <end position="170"/>
    </location>
</feature>
<evidence type="ECO:0000256" key="8">
    <source>
        <dbReference type="RuleBase" id="RU361233"/>
    </source>
</evidence>
<dbReference type="HOGENOM" id="CLU_115129_0_1_1"/>
<dbReference type="STRING" id="40148.A0A0E0BK42"/>
<evidence type="ECO:0000259" key="10">
    <source>
        <dbReference type="Pfam" id="PF04535"/>
    </source>
</evidence>
<proteinExistence type="inferred from homology"/>
<keyword evidence="6 8" id="KW-1133">Transmembrane helix</keyword>
<dbReference type="InterPro" id="IPR006702">
    <property type="entry name" value="CASP_dom"/>
</dbReference>
<dbReference type="PANTHER" id="PTHR33573">
    <property type="entry name" value="CASP-LIKE PROTEIN 4A4"/>
    <property type="match status" value="1"/>
</dbReference>
<dbReference type="eggNOG" id="ENOG502S98H">
    <property type="taxonomic scope" value="Eukaryota"/>
</dbReference>
<evidence type="ECO:0000256" key="4">
    <source>
        <dbReference type="ARBA" id="ARBA00022475"/>
    </source>
</evidence>
<evidence type="ECO:0000256" key="7">
    <source>
        <dbReference type="ARBA" id="ARBA00023136"/>
    </source>
</evidence>
<comment type="caution">
    <text evidence="8">Lacks conserved residue(s) required for the propagation of feature annotation.</text>
</comment>
<keyword evidence="9" id="KW-0732">Signal</keyword>
<keyword evidence="12" id="KW-1185">Reference proteome</keyword>
<dbReference type="AlphaFoldDB" id="A0A0E0BK42"/>
<reference evidence="11" key="1">
    <citation type="submission" date="2015-04" db="UniProtKB">
        <authorList>
            <consortium name="EnsemblPlants"/>
        </authorList>
    </citation>
    <scope>IDENTIFICATION</scope>
</reference>
<keyword evidence="7 8" id="KW-0472">Membrane</keyword>
<evidence type="ECO:0000256" key="9">
    <source>
        <dbReference type="SAM" id="SignalP"/>
    </source>
</evidence>
<dbReference type="PANTHER" id="PTHR33573:SF17">
    <property type="entry name" value="CASP-LIKE PROTEIN 4D1"/>
    <property type="match status" value="1"/>
</dbReference>
<feature type="transmembrane region" description="Helical" evidence="8">
    <location>
        <begin position="95"/>
        <end position="120"/>
    </location>
</feature>